<dbReference type="InterPro" id="IPR003715">
    <property type="entry name" value="Poly_export_N"/>
</dbReference>
<feature type="domain" description="Soluble ligand binding" evidence="3">
    <location>
        <begin position="120"/>
        <end position="171"/>
    </location>
</feature>
<dbReference type="Pfam" id="PF02563">
    <property type="entry name" value="Poly_export"/>
    <property type="match status" value="1"/>
</dbReference>
<dbReference type="PANTHER" id="PTHR33619">
    <property type="entry name" value="POLYSACCHARIDE EXPORT PROTEIN GFCE-RELATED"/>
    <property type="match status" value="1"/>
</dbReference>
<dbReference type="Pfam" id="PF10531">
    <property type="entry name" value="SLBB"/>
    <property type="match status" value="1"/>
</dbReference>
<name>A0ABU3Q673_9SPHN</name>
<comment type="caution">
    <text evidence="4">The sequence shown here is derived from an EMBL/GenBank/DDBJ whole genome shotgun (WGS) entry which is preliminary data.</text>
</comment>
<evidence type="ECO:0000259" key="2">
    <source>
        <dbReference type="Pfam" id="PF02563"/>
    </source>
</evidence>
<keyword evidence="1" id="KW-0732">Signal</keyword>
<protein>
    <submittedName>
        <fullName evidence="4">Polysaccharide biosynthesis/export family protein</fullName>
    </submittedName>
</protein>
<dbReference type="EMBL" id="JAVUPU010000003">
    <property type="protein sequence ID" value="MDT9598904.1"/>
    <property type="molecule type" value="Genomic_DNA"/>
</dbReference>
<organism evidence="4 5">
    <name type="scientific">Sphingosinicella rhizophila</name>
    <dbReference type="NCBI Taxonomy" id="3050082"/>
    <lineage>
        <taxon>Bacteria</taxon>
        <taxon>Pseudomonadati</taxon>
        <taxon>Pseudomonadota</taxon>
        <taxon>Alphaproteobacteria</taxon>
        <taxon>Sphingomonadales</taxon>
        <taxon>Sphingosinicellaceae</taxon>
        <taxon>Sphingosinicella</taxon>
    </lineage>
</organism>
<sequence length="225" mass="24592">MAIVALAFLIVSCASGRSGDIAYAPSGFTRPDPIKQLEVSEDYRLGPSDLVNIMVYRAPDLTGDFRVDALGNVALPLIGQMRAQGYTPTEFSRNLERKLGEKYYENPDVQVALKEAAGQRVTIDGSVQAPGAYSLVGKTTLMQAIALARGTTKEADLRRVVVFRTIEGQRMAAAFDLKAIRNNEMQDPEVFGADIIIVDGNNNKQAWRDALSTIPLIALFRPFVL</sequence>
<evidence type="ECO:0000259" key="3">
    <source>
        <dbReference type="Pfam" id="PF10531"/>
    </source>
</evidence>
<keyword evidence="5" id="KW-1185">Reference proteome</keyword>
<gene>
    <name evidence="4" type="ORF">RQX22_08080</name>
</gene>
<dbReference type="Proteomes" id="UP001259572">
    <property type="component" value="Unassembled WGS sequence"/>
</dbReference>
<proteinExistence type="predicted"/>
<accession>A0ABU3Q673</accession>
<evidence type="ECO:0000256" key="1">
    <source>
        <dbReference type="ARBA" id="ARBA00022729"/>
    </source>
</evidence>
<reference evidence="4 5" key="1">
    <citation type="submission" date="2023-05" db="EMBL/GenBank/DDBJ databases">
        <authorList>
            <person name="Guo Y."/>
        </authorList>
    </citation>
    <scope>NUCLEOTIDE SEQUENCE [LARGE SCALE GENOMIC DNA]</scope>
    <source>
        <strain evidence="4 5">GR2756</strain>
    </source>
</reference>
<dbReference type="PANTHER" id="PTHR33619:SF3">
    <property type="entry name" value="POLYSACCHARIDE EXPORT PROTEIN GFCE-RELATED"/>
    <property type="match status" value="1"/>
</dbReference>
<dbReference type="Gene3D" id="3.10.560.10">
    <property type="entry name" value="Outer membrane lipoprotein wza domain like"/>
    <property type="match status" value="1"/>
</dbReference>
<dbReference type="InterPro" id="IPR019554">
    <property type="entry name" value="Soluble_ligand-bd"/>
</dbReference>
<dbReference type="InterPro" id="IPR049712">
    <property type="entry name" value="Poly_export"/>
</dbReference>
<feature type="domain" description="Polysaccharide export protein N-terminal" evidence="2">
    <location>
        <begin position="39"/>
        <end position="113"/>
    </location>
</feature>
<evidence type="ECO:0000313" key="5">
    <source>
        <dbReference type="Proteomes" id="UP001259572"/>
    </source>
</evidence>
<dbReference type="RefSeq" id="WP_315725357.1">
    <property type="nucleotide sequence ID" value="NZ_JAVUPU010000003.1"/>
</dbReference>
<evidence type="ECO:0000313" key="4">
    <source>
        <dbReference type="EMBL" id="MDT9598904.1"/>
    </source>
</evidence>